<comment type="subcellular location">
    <subcellularLocation>
        <location evidence="1">Membrane</location>
        <topology evidence="1">Multi-pass membrane protein</topology>
    </subcellularLocation>
</comment>
<evidence type="ECO:0000256" key="8">
    <source>
        <dbReference type="ARBA" id="ARBA00023136"/>
    </source>
</evidence>
<feature type="transmembrane region" description="Helical" evidence="9">
    <location>
        <begin position="327"/>
        <end position="348"/>
    </location>
</feature>
<keyword evidence="4 9" id="KW-0812">Transmembrane</keyword>
<evidence type="ECO:0008006" key="12">
    <source>
        <dbReference type="Google" id="ProtNLM"/>
    </source>
</evidence>
<feature type="transmembrane region" description="Helical" evidence="9">
    <location>
        <begin position="608"/>
        <end position="625"/>
    </location>
</feature>
<dbReference type="Pfam" id="PF03169">
    <property type="entry name" value="OPT"/>
    <property type="match status" value="1"/>
</dbReference>
<feature type="transmembrane region" description="Helical" evidence="9">
    <location>
        <begin position="480"/>
        <end position="499"/>
    </location>
</feature>
<comment type="caution">
    <text evidence="10">The sequence shown here is derived from an EMBL/GenBank/DDBJ whole genome shotgun (WGS) entry which is preliminary data.</text>
</comment>
<evidence type="ECO:0000313" key="10">
    <source>
        <dbReference type="EMBL" id="KAG7529723.1"/>
    </source>
</evidence>
<name>A0A8K0JJ15_9TREE</name>
<keyword evidence="6" id="KW-0653">Protein transport</keyword>
<keyword evidence="7 9" id="KW-1133">Transmembrane helix</keyword>
<feature type="transmembrane region" description="Helical" evidence="9">
    <location>
        <begin position="702"/>
        <end position="720"/>
    </location>
</feature>
<evidence type="ECO:0000313" key="11">
    <source>
        <dbReference type="Proteomes" id="UP000812966"/>
    </source>
</evidence>
<proteinExistence type="inferred from homology"/>
<gene>
    <name evidence="10" type="ORF">FFLO_05450</name>
</gene>
<feature type="transmembrane region" description="Helical" evidence="9">
    <location>
        <begin position="561"/>
        <end position="579"/>
    </location>
</feature>
<evidence type="ECO:0000256" key="1">
    <source>
        <dbReference type="ARBA" id="ARBA00004141"/>
    </source>
</evidence>
<feature type="transmembrane region" description="Helical" evidence="9">
    <location>
        <begin position="397"/>
        <end position="418"/>
    </location>
</feature>
<comment type="similarity">
    <text evidence="2">Belongs to the oligopeptide OPT transporter family.</text>
</comment>
<dbReference type="Proteomes" id="UP000812966">
    <property type="component" value="Unassembled WGS sequence"/>
</dbReference>
<dbReference type="GO" id="GO:0016020">
    <property type="term" value="C:membrane"/>
    <property type="evidence" value="ECO:0007669"/>
    <property type="project" value="UniProtKB-SubCell"/>
</dbReference>
<evidence type="ECO:0000256" key="2">
    <source>
        <dbReference type="ARBA" id="ARBA00008807"/>
    </source>
</evidence>
<dbReference type="InterPro" id="IPR004648">
    <property type="entry name" value="Oligpept_transpt"/>
</dbReference>
<dbReference type="AlphaFoldDB" id="A0A8K0JJ15"/>
<sequence length="756" mass="84078">MTESYELRDLDGMGRQEHVNDQREHLLRKTSDEILQEEIRQLQGGLDGVEPYLPRKSTDSTGDRDDGMEEMINRITPSTDDPALVSLTFRSVVLGVIFCILGAAASQVFYFSEGAPSFSVYFVILVSHPLGHLMARYLPRQTFMGVELNPGEFNVKFIDHSAVIASSGGTSAYASDIVAILRLYYHETIGALSSITLLITTQSIGFGLAGFCQNILVRPRAMHWPATLVLIQLFNTLHDESTSLTQTRLKIFTYTAVGCFLYQFLPGTFFPTLTSIATLCYINNQSWLMRTLGSGYEGLGMLNFSLDWSTIGYNGPLFTPWFAQLNWFAGIILSVWIVMPIMLAINFWDAREFPSPTSSHLYNATFQPFDVLTVLNKDLTLNETIWEDAKPLLLTPYFAISYALSFAALTAVLSHVWIWHRQEIFDALAKRTRHNDIHNQLNLAYAPVPNSWYYAILAVTFAAAVIVVETSPLQTPTWMLALAIGVAALFLIPIGIIAACSNTTIGLNVLTEFIAGIIMPGKPIGNVTFKCYGYMAMSQAIALLSDQKLAHYMHVSPKNMFIAQALGTVLGCVVNYVTLTQVIDSKFSYLNGDAIDPTGQWDGRKPQIFYSASVIWGAVAPARFFAGKYTWLYLGFPIGALLPFMAYWLHKRFPDKIFDRIVFPIIFDGGNTVPQAPANIILTSFCVAWSANVWLRKRYPRFYANFIYVISAALDSATSLQALTTYMLFSIVVPGSGAAAWWGNSAIDTEHCRPGS</sequence>
<keyword evidence="3" id="KW-0813">Transport</keyword>
<dbReference type="PANTHER" id="PTHR22601">
    <property type="entry name" value="ISP4 LIKE PROTEIN"/>
    <property type="match status" value="1"/>
</dbReference>
<evidence type="ECO:0000256" key="6">
    <source>
        <dbReference type="ARBA" id="ARBA00022927"/>
    </source>
</evidence>
<dbReference type="GO" id="GO:0015031">
    <property type="term" value="P:protein transport"/>
    <property type="evidence" value="ECO:0007669"/>
    <property type="project" value="UniProtKB-KW"/>
</dbReference>
<keyword evidence="5" id="KW-0571">Peptide transport</keyword>
<feature type="transmembrane region" description="Helical" evidence="9">
    <location>
        <begin position="451"/>
        <end position="468"/>
    </location>
</feature>
<evidence type="ECO:0000256" key="4">
    <source>
        <dbReference type="ARBA" id="ARBA00022692"/>
    </source>
</evidence>
<dbReference type="NCBIfam" id="TIGR00728">
    <property type="entry name" value="OPT_sfam"/>
    <property type="match status" value="1"/>
</dbReference>
<keyword evidence="8 9" id="KW-0472">Membrane</keyword>
<dbReference type="GO" id="GO:0035673">
    <property type="term" value="F:oligopeptide transmembrane transporter activity"/>
    <property type="evidence" value="ECO:0007669"/>
    <property type="project" value="InterPro"/>
</dbReference>
<keyword evidence="11" id="KW-1185">Reference proteome</keyword>
<feature type="transmembrane region" description="Helical" evidence="9">
    <location>
        <begin position="631"/>
        <end position="650"/>
    </location>
</feature>
<evidence type="ECO:0000256" key="3">
    <source>
        <dbReference type="ARBA" id="ARBA00022448"/>
    </source>
</evidence>
<evidence type="ECO:0000256" key="9">
    <source>
        <dbReference type="SAM" id="Phobius"/>
    </source>
</evidence>
<accession>A0A8K0JJ15</accession>
<evidence type="ECO:0000256" key="7">
    <source>
        <dbReference type="ARBA" id="ARBA00022989"/>
    </source>
</evidence>
<feature type="transmembrane region" description="Helical" evidence="9">
    <location>
        <begin position="118"/>
        <end position="138"/>
    </location>
</feature>
<dbReference type="EMBL" id="JABELV010000138">
    <property type="protein sequence ID" value="KAG7529723.1"/>
    <property type="molecule type" value="Genomic_DNA"/>
</dbReference>
<protein>
    <recommendedName>
        <fullName evidence="12">OPT family small oligopeptide transporter</fullName>
    </recommendedName>
</protein>
<feature type="transmembrane region" description="Helical" evidence="9">
    <location>
        <begin position="189"/>
        <end position="209"/>
    </location>
</feature>
<organism evidence="10 11">
    <name type="scientific">Filobasidium floriforme</name>
    <dbReference type="NCBI Taxonomy" id="5210"/>
    <lineage>
        <taxon>Eukaryota</taxon>
        <taxon>Fungi</taxon>
        <taxon>Dikarya</taxon>
        <taxon>Basidiomycota</taxon>
        <taxon>Agaricomycotina</taxon>
        <taxon>Tremellomycetes</taxon>
        <taxon>Filobasidiales</taxon>
        <taxon>Filobasidiaceae</taxon>
        <taxon>Filobasidium</taxon>
    </lineage>
</organism>
<feature type="transmembrane region" description="Helical" evidence="9">
    <location>
        <begin position="92"/>
        <end position="112"/>
    </location>
</feature>
<evidence type="ECO:0000256" key="5">
    <source>
        <dbReference type="ARBA" id="ARBA00022856"/>
    </source>
</evidence>
<reference evidence="10" key="1">
    <citation type="submission" date="2020-04" db="EMBL/GenBank/DDBJ databases">
        <title>Analysis of mating type loci in Filobasidium floriforme.</title>
        <authorList>
            <person name="Nowrousian M."/>
        </authorList>
    </citation>
    <scope>NUCLEOTIDE SEQUENCE</scope>
    <source>
        <strain evidence="10">CBS 6242</strain>
    </source>
</reference>
<dbReference type="InterPro" id="IPR004813">
    <property type="entry name" value="OPT"/>
</dbReference>